<sequence>MDVFSYMIKEVVCRIDGKLPFFVSGTGVLFVKAEMDAGAFHAGGHILMWEWMINGNDCYEIWRNFSGDA</sequence>
<protein>
    <submittedName>
        <fullName evidence="1">Uncharacterized protein</fullName>
    </submittedName>
</protein>
<proteinExistence type="predicted"/>
<dbReference type="Proteomes" id="UP000251002">
    <property type="component" value="Unassembled WGS sequence"/>
</dbReference>
<evidence type="ECO:0000313" key="1">
    <source>
        <dbReference type="EMBL" id="RAZ74138.1"/>
    </source>
</evidence>
<name>A0A365KLU8_9BACL</name>
<dbReference type="AlphaFoldDB" id="A0A365KLU8"/>
<dbReference type="RefSeq" id="WP_112224697.1">
    <property type="nucleotide sequence ID" value="NZ_CP047673.1"/>
</dbReference>
<reference evidence="1 2" key="1">
    <citation type="submission" date="2018-06" db="EMBL/GenBank/DDBJ databases">
        <title>The draft genome sequences of strains SCU63 and S1.</title>
        <authorList>
            <person name="Gan L."/>
        </authorList>
    </citation>
    <scope>NUCLEOTIDE SEQUENCE [LARGE SCALE GENOMIC DNA]</scope>
    <source>
        <strain evidence="1 2">SCU63</strain>
    </source>
</reference>
<evidence type="ECO:0000313" key="2">
    <source>
        <dbReference type="Proteomes" id="UP000251002"/>
    </source>
</evidence>
<accession>A0A365KLU8</accession>
<dbReference type="EMBL" id="QLZR01000008">
    <property type="protein sequence ID" value="RAZ74138.1"/>
    <property type="molecule type" value="Genomic_DNA"/>
</dbReference>
<gene>
    <name evidence="1" type="ORF">DP120_16285</name>
</gene>
<organism evidence="1 2">
    <name type="scientific">Planococcus halotolerans</name>
    <dbReference type="NCBI Taxonomy" id="2233542"/>
    <lineage>
        <taxon>Bacteria</taxon>
        <taxon>Bacillati</taxon>
        <taxon>Bacillota</taxon>
        <taxon>Bacilli</taxon>
        <taxon>Bacillales</taxon>
        <taxon>Caryophanaceae</taxon>
        <taxon>Planococcus</taxon>
    </lineage>
</organism>
<keyword evidence="2" id="KW-1185">Reference proteome</keyword>
<comment type="caution">
    <text evidence="1">The sequence shown here is derived from an EMBL/GenBank/DDBJ whole genome shotgun (WGS) entry which is preliminary data.</text>
</comment>